<organism evidence="2 3">
    <name type="scientific">Kineobactrum salinum</name>
    <dbReference type="NCBI Taxonomy" id="2708301"/>
    <lineage>
        <taxon>Bacteria</taxon>
        <taxon>Pseudomonadati</taxon>
        <taxon>Pseudomonadota</taxon>
        <taxon>Gammaproteobacteria</taxon>
        <taxon>Cellvibrionales</taxon>
        <taxon>Halieaceae</taxon>
        <taxon>Kineobactrum</taxon>
    </lineage>
</organism>
<dbReference type="EMBL" id="CP048711">
    <property type="protein sequence ID" value="QIB65515.1"/>
    <property type="molecule type" value="Genomic_DNA"/>
</dbReference>
<dbReference type="PANTHER" id="PTHR43767:SF1">
    <property type="entry name" value="NONRIBOSOMAL PEPTIDE SYNTHASE PES1 (EUROFUNG)-RELATED"/>
    <property type="match status" value="1"/>
</dbReference>
<evidence type="ECO:0000313" key="3">
    <source>
        <dbReference type="Proteomes" id="UP000477680"/>
    </source>
</evidence>
<feature type="domain" description="AMP-dependent synthetase/ligase" evidence="1">
    <location>
        <begin position="2"/>
        <end position="172"/>
    </location>
</feature>
<dbReference type="SUPFAM" id="SSF56801">
    <property type="entry name" value="Acetyl-CoA synthetase-like"/>
    <property type="match status" value="1"/>
</dbReference>
<dbReference type="InterPro" id="IPR000873">
    <property type="entry name" value="AMP-dep_synth/lig_dom"/>
</dbReference>
<protein>
    <submittedName>
        <fullName evidence="2">Acyl--CoA ligase</fullName>
    </submittedName>
</protein>
<keyword evidence="2" id="KW-0436">Ligase</keyword>
<name>A0A6C0U538_9GAMM</name>
<evidence type="ECO:0000259" key="1">
    <source>
        <dbReference type="Pfam" id="PF00501"/>
    </source>
</evidence>
<dbReference type="Gene3D" id="3.40.50.12780">
    <property type="entry name" value="N-terminal domain of ligase-like"/>
    <property type="match status" value="1"/>
</dbReference>
<evidence type="ECO:0000313" key="2">
    <source>
        <dbReference type="EMBL" id="QIB65515.1"/>
    </source>
</evidence>
<dbReference type="GO" id="GO:0016874">
    <property type="term" value="F:ligase activity"/>
    <property type="evidence" value="ECO:0007669"/>
    <property type="project" value="UniProtKB-KW"/>
</dbReference>
<gene>
    <name evidence="2" type="ORF">G3T16_08970</name>
</gene>
<dbReference type="KEGG" id="kim:G3T16_08970"/>
<keyword evidence="3" id="KW-1185">Reference proteome</keyword>
<proteinExistence type="predicted"/>
<dbReference type="Pfam" id="PF00501">
    <property type="entry name" value="AMP-binding"/>
    <property type="match status" value="1"/>
</dbReference>
<sequence>MAVDFEGRTTTYAQLSSRVACMASALRKLHLKEGDRVALLSQNSDRFVEFLYAVWWAGGVVNPIDIRWSEWEIVRALDDCQTRILLVDGMSESMVSRLADCSEHLVTVIYAGDGHVPSGMFSYEQLIQESKPGADIRRSGDQLAAIFYSSGSRESAKGIMLSHANLMSSVLGGLSNWLQRKILAYTLRPCSIRPPRCLCSR</sequence>
<dbReference type="PANTHER" id="PTHR43767">
    <property type="entry name" value="LONG-CHAIN-FATTY-ACID--COA LIGASE"/>
    <property type="match status" value="1"/>
</dbReference>
<dbReference type="InterPro" id="IPR050237">
    <property type="entry name" value="ATP-dep_AMP-bd_enzyme"/>
</dbReference>
<dbReference type="Proteomes" id="UP000477680">
    <property type="component" value="Chromosome"/>
</dbReference>
<dbReference type="AlphaFoldDB" id="A0A6C0U538"/>
<reference evidence="2 3" key="1">
    <citation type="submission" date="2020-02" db="EMBL/GenBank/DDBJ databases">
        <title>Genome sequencing for Kineobactrum sp. M2.</title>
        <authorList>
            <person name="Park S.-J."/>
        </authorList>
    </citation>
    <scope>NUCLEOTIDE SEQUENCE [LARGE SCALE GENOMIC DNA]</scope>
    <source>
        <strain evidence="2 3">M2</strain>
    </source>
</reference>
<dbReference type="InterPro" id="IPR042099">
    <property type="entry name" value="ANL_N_sf"/>
</dbReference>
<accession>A0A6C0U538</accession>